<evidence type="ECO:0000313" key="6">
    <source>
        <dbReference type="EMBL" id="OSM07594.1"/>
    </source>
</evidence>
<evidence type="ECO:0000256" key="1">
    <source>
        <dbReference type="ARBA" id="ARBA00010587"/>
    </source>
</evidence>
<dbReference type="RefSeq" id="WP_085440248.1">
    <property type="nucleotide sequence ID" value="NZ_LVJN01000013.1"/>
</dbReference>
<dbReference type="SUPFAM" id="SSF47188">
    <property type="entry name" value="Hemerythrin-like"/>
    <property type="match status" value="1"/>
</dbReference>
<dbReference type="NCBIfam" id="TIGR02481">
    <property type="entry name" value="hemeryth_dom"/>
    <property type="match status" value="1"/>
</dbReference>
<evidence type="ECO:0000313" key="7">
    <source>
        <dbReference type="Proteomes" id="UP000194003"/>
    </source>
</evidence>
<keyword evidence="7" id="KW-1185">Reference proteome</keyword>
<proteinExistence type="inferred from homology"/>
<keyword evidence="2" id="KW-0813">Transport</keyword>
<organism evidence="6 7">
    <name type="scientific">Magnetofaba australis IT-1</name>
    <dbReference type="NCBI Taxonomy" id="1434232"/>
    <lineage>
        <taxon>Bacteria</taxon>
        <taxon>Pseudomonadati</taxon>
        <taxon>Pseudomonadota</taxon>
        <taxon>Magnetococcia</taxon>
        <taxon>Magnetococcales</taxon>
        <taxon>Magnetococcaceae</taxon>
        <taxon>Magnetofaba</taxon>
    </lineage>
</organism>
<dbReference type="EMBL" id="LVJN01000013">
    <property type="protein sequence ID" value="OSM07594.1"/>
    <property type="molecule type" value="Genomic_DNA"/>
</dbReference>
<dbReference type="PROSITE" id="PS00550">
    <property type="entry name" value="HEMERYTHRINS"/>
    <property type="match status" value="1"/>
</dbReference>
<dbReference type="OrthoDB" id="7305302at2"/>
<dbReference type="NCBIfam" id="NF033749">
    <property type="entry name" value="bact_hemeryth"/>
    <property type="match status" value="1"/>
</dbReference>
<feature type="domain" description="Hemerythrin-like" evidence="5">
    <location>
        <begin position="19"/>
        <end position="134"/>
    </location>
</feature>
<evidence type="ECO:0000259" key="5">
    <source>
        <dbReference type="Pfam" id="PF01814"/>
    </source>
</evidence>
<accession>A0A1Y2K9G7</accession>
<reference evidence="6 7" key="1">
    <citation type="journal article" date="2016" name="BMC Genomics">
        <title>Combined genomic and structural analyses of a cultured magnetotactic bacterium reveals its niche adaptation to a dynamic environment.</title>
        <authorList>
            <person name="Araujo A.C."/>
            <person name="Morillo V."/>
            <person name="Cypriano J."/>
            <person name="Teixeira L.C."/>
            <person name="Leao P."/>
            <person name="Lyra S."/>
            <person name="Almeida L.G."/>
            <person name="Bazylinski D.A."/>
            <person name="Vasconcellos A.T."/>
            <person name="Abreu F."/>
            <person name="Lins U."/>
        </authorList>
    </citation>
    <scope>NUCLEOTIDE SEQUENCE [LARGE SCALE GENOMIC DNA]</scope>
    <source>
        <strain evidence="6 7">IT-1</strain>
    </source>
</reference>
<sequence length="140" mass="16415">MSYDDYDNMIEWTSALSVGNDTIDSEHKILMDMINRLYAATFLDSSDQLAETIVNELIDYTHTHFNHEESFLKESGYKDLDQHRVVHNELLRQVIDFKFAIVEGKARNSGSNLEHFLRNWMVQHIQGRDFEYAKTLGLKE</sequence>
<protein>
    <submittedName>
        <fullName evidence="6">Putative hemerythrin family protein</fullName>
    </submittedName>
</protein>
<dbReference type="STRING" id="1434232.MAIT1_04429"/>
<gene>
    <name evidence="6" type="ORF">MAIT1_04429</name>
</gene>
<dbReference type="CDD" id="cd12107">
    <property type="entry name" value="Hemerythrin"/>
    <property type="match status" value="1"/>
</dbReference>
<dbReference type="GO" id="GO:0046872">
    <property type="term" value="F:metal ion binding"/>
    <property type="evidence" value="ECO:0007669"/>
    <property type="project" value="UniProtKB-KW"/>
</dbReference>
<dbReference type="GO" id="GO:0005344">
    <property type="term" value="F:oxygen carrier activity"/>
    <property type="evidence" value="ECO:0007669"/>
    <property type="project" value="UniProtKB-KW"/>
</dbReference>
<dbReference type="InterPro" id="IPR050669">
    <property type="entry name" value="Hemerythrin"/>
</dbReference>
<keyword evidence="4" id="KW-0408">Iron</keyword>
<evidence type="ECO:0000256" key="4">
    <source>
        <dbReference type="ARBA" id="ARBA00023004"/>
    </source>
</evidence>
<dbReference type="InterPro" id="IPR016131">
    <property type="entry name" value="Haemerythrin_Fe_BS"/>
</dbReference>
<comment type="similarity">
    <text evidence="1">Belongs to the hemerythrin family.</text>
</comment>
<dbReference type="PANTHER" id="PTHR37164:SF1">
    <property type="entry name" value="BACTERIOHEMERYTHRIN"/>
    <property type="match status" value="1"/>
</dbReference>
<dbReference type="InterPro" id="IPR012827">
    <property type="entry name" value="Hemerythrin_metal-bd"/>
</dbReference>
<name>A0A1Y2K9G7_9PROT</name>
<dbReference type="Gene3D" id="1.20.120.50">
    <property type="entry name" value="Hemerythrin-like"/>
    <property type="match status" value="1"/>
</dbReference>
<dbReference type="Proteomes" id="UP000194003">
    <property type="component" value="Unassembled WGS sequence"/>
</dbReference>
<dbReference type="PANTHER" id="PTHR37164">
    <property type="entry name" value="BACTERIOHEMERYTHRIN"/>
    <property type="match status" value="1"/>
</dbReference>
<dbReference type="Pfam" id="PF01814">
    <property type="entry name" value="Hemerythrin"/>
    <property type="match status" value="1"/>
</dbReference>
<comment type="caution">
    <text evidence="6">The sequence shown here is derived from an EMBL/GenBank/DDBJ whole genome shotgun (WGS) entry which is preliminary data.</text>
</comment>
<dbReference type="AlphaFoldDB" id="A0A1Y2K9G7"/>
<keyword evidence="3" id="KW-0479">Metal-binding</keyword>
<evidence type="ECO:0000256" key="2">
    <source>
        <dbReference type="ARBA" id="ARBA00022621"/>
    </source>
</evidence>
<keyword evidence="2" id="KW-0561">Oxygen transport</keyword>
<dbReference type="InterPro" id="IPR012312">
    <property type="entry name" value="Hemerythrin-like"/>
</dbReference>
<dbReference type="InterPro" id="IPR035938">
    <property type="entry name" value="Hemerythrin-like_sf"/>
</dbReference>
<evidence type="ECO:0000256" key="3">
    <source>
        <dbReference type="ARBA" id="ARBA00022723"/>
    </source>
</evidence>